<dbReference type="AlphaFoldDB" id="A0AAX3U543"/>
<evidence type="ECO:0000256" key="1">
    <source>
        <dbReference type="SAM" id="MobiDB-lite"/>
    </source>
</evidence>
<organism evidence="3 4">
    <name type="scientific">Vibrio aestuarianus</name>
    <dbReference type="NCBI Taxonomy" id="28171"/>
    <lineage>
        <taxon>Bacteria</taxon>
        <taxon>Pseudomonadati</taxon>
        <taxon>Pseudomonadota</taxon>
        <taxon>Gammaproteobacteria</taxon>
        <taxon>Vibrionales</taxon>
        <taxon>Vibrionaceae</taxon>
        <taxon>Vibrio</taxon>
    </lineage>
</organism>
<dbReference type="EMBL" id="CP118709">
    <property type="protein sequence ID" value="WGK82321.1"/>
    <property type="molecule type" value="Genomic_DNA"/>
</dbReference>
<reference evidence="3" key="1">
    <citation type="submission" date="2022-02" db="EMBL/GenBank/DDBJ databases">
        <title>Emergence and expansion in Europe of a Vibrio aestuarianus clonal complex pathogenic for oysters.</title>
        <authorList>
            <person name="Mesnil A."/>
            <person name="Travers M.-A."/>
        </authorList>
    </citation>
    <scope>NUCLEOTIDE SEQUENCE</scope>
    <source>
        <strain evidence="3">U29</strain>
    </source>
</reference>
<sequence>MLMPSVNRLGLVLAIGISLAACGGGEGDSSSNVVTTPKSVTPPTSIPSLESEKDRIDIVVNDITLLSSSSYAGYSFSPTVFNQMGEVSYTSDPADIVVDNGDGSLMVLKPGSVTVTATDTLNGYKTAKDIFNVTIEKWDNSSLKADSLTLNTLGDNNTRKLNVRGFKGELNFTVQPKYDHIISVDHKGNVTANGIAGTAIVTITDSGNSSYKSTSVMAKIIVTAVSADTLSYENFEQEYSDGLFIQANKITGAPIKSQNYSVWDGQDVLNINPATGEMEILKAGEAIIQANVEYQPGYSTSRESATFTVKINKAEAPYSLKLDKQSVVFEEEKRLQPSFNGSPESVSYSIADGQDVLSIDPSTHFPQINNTGTTDVTVTVPENDRYKKYQGVISYDVIKAPHPGLRNDFIKSEYHEDLSLPFHLVGQKGNLSIISSEPSGITLRDEQLKIPSVGNYVLSISDDGGRNYQPAANNATVIVEISQGVQPQLEELKPITVVYDNDLLIDLYKYYGIATNSDLEIINISNKEVVTTADAHILKVINSGTTVVTVRKPESSNFQASNIRDIVITVQPVKSSLTLSPQSVVSASLDQKILPAPVIIGANGQLSYSLNSNSAIDVIKVNSDGSMDILNAGVAIVRVVDSGRGGFSESEMTFNVMVTQADNPIKFSYPSIEYQDNLTLSPNISQPIGSNEIITTNYKLLSSNNNNVEVNKSTGELTIKGAGDYNIEVTSSSRNYKESTQIISGSVKKATHPGIIAKNISVDFSPFKKIKPDLSSIQYGKRVYQIIGENLQYASIDANSGEVSLNDYDPTTRSFLIGVHEEESDNYASSAAETYSVIVTPPKGENQTYDVVFTSNSQTKILMSQLGTNNTRNLMGSRFSVLGARSVYPIDQKILVDVRNSSTGEIGHVFFYLHRFDGCPQQSMIIGWDEVSACSNEANSYSVALTFQHASNNIKENGEKWQAVGPIIINRYGDQKFYSGPDGGGYSDTGVFGKGYSEPSNLYWWELVNITLEL</sequence>
<dbReference type="Proteomes" id="UP001239257">
    <property type="component" value="Chromosome 1"/>
</dbReference>
<dbReference type="RefSeq" id="WP_301065666.1">
    <property type="nucleotide sequence ID" value="NZ_CP118709.1"/>
</dbReference>
<accession>A0AAX3U543</accession>
<evidence type="ECO:0000256" key="2">
    <source>
        <dbReference type="SAM" id="SignalP"/>
    </source>
</evidence>
<keyword evidence="2" id="KW-0732">Signal</keyword>
<evidence type="ECO:0000313" key="4">
    <source>
        <dbReference type="Proteomes" id="UP001239257"/>
    </source>
</evidence>
<feature type="chain" id="PRO_5043433015" evidence="2">
    <location>
        <begin position="21"/>
        <end position="1014"/>
    </location>
</feature>
<name>A0AAX3U543_9VIBR</name>
<proteinExistence type="predicted"/>
<protein>
    <submittedName>
        <fullName evidence="3">Uncharacterized protein</fullName>
    </submittedName>
</protein>
<feature type="region of interest" description="Disordered" evidence="1">
    <location>
        <begin position="27"/>
        <end position="47"/>
    </location>
</feature>
<evidence type="ECO:0000313" key="3">
    <source>
        <dbReference type="EMBL" id="WGK82321.1"/>
    </source>
</evidence>
<feature type="signal peptide" evidence="2">
    <location>
        <begin position="1"/>
        <end position="20"/>
    </location>
</feature>
<feature type="compositionally biased region" description="Low complexity" evidence="1">
    <location>
        <begin position="29"/>
        <end position="47"/>
    </location>
</feature>
<gene>
    <name evidence="3" type="ORF">PYE51_03475</name>
</gene>